<evidence type="ECO:0000256" key="2">
    <source>
        <dbReference type="ARBA" id="ARBA00023015"/>
    </source>
</evidence>
<comment type="caution">
    <text evidence="9">The sequence shown here is derived from an EMBL/GenBank/DDBJ whole genome shotgun (WGS) entry which is preliminary data.</text>
</comment>
<evidence type="ECO:0000256" key="6">
    <source>
        <dbReference type="RuleBase" id="RU000716"/>
    </source>
</evidence>
<dbReference type="EMBL" id="SJFN01000018">
    <property type="protein sequence ID" value="TBW36803.1"/>
    <property type="molecule type" value="Genomic_DNA"/>
</dbReference>
<dbReference type="PANTHER" id="PTHR43133">
    <property type="entry name" value="RNA POLYMERASE ECF-TYPE SIGMA FACTO"/>
    <property type="match status" value="1"/>
</dbReference>
<dbReference type="PANTHER" id="PTHR43133:SF25">
    <property type="entry name" value="RNA POLYMERASE SIGMA FACTOR RFAY-RELATED"/>
    <property type="match status" value="1"/>
</dbReference>
<dbReference type="SUPFAM" id="SSF88659">
    <property type="entry name" value="Sigma3 and sigma4 domains of RNA polymerase sigma factors"/>
    <property type="match status" value="1"/>
</dbReference>
<name>A0A4Q9VMH5_9HYPH</name>
<dbReference type="CDD" id="cd06171">
    <property type="entry name" value="Sigma70_r4"/>
    <property type="match status" value="1"/>
</dbReference>
<accession>A0A4Q9VMH5</accession>
<evidence type="ECO:0000256" key="3">
    <source>
        <dbReference type="ARBA" id="ARBA00023082"/>
    </source>
</evidence>
<keyword evidence="2 6" id="KW-0805">Transcription regulation</keyword>
<dbReference type="InterPro" id="IPR013249">
    <property type="entry name" value="RNA_pol_sigma70_r4_t2"/>
</dbReference>
<dbReference type="RefSeq" id="WP_131310067.1">
    <property type="nucleotide sequence ID" value="NZ_SJFN01000018.1"/>
</dbReference>
<dbReference type="AlphaFoldDB" id="A0A4Q9VMH5"/>
<protein>
    <recommendedName>
        <fullName evidence="6">RNA polymerase sigma factor</fullName>
    </recommendedName>
</protein>
<reference evidence="9 10" key="1">
    <citation type="submission" date="2019-02" db="EMBL/GenBank/DDBJ databases">
        <title>Siculibacillus lacustris gen. nov., sp. nov., a new rosette-forming bacterium isolated from a freshwater crater lake (Lake St. Ana, Romania).</title>
        <authorList>
            <person name="Felfoldi T."/>
            <person name="Marton Z."/>
            <person name="Szabo A."/>
            <person name="Mentes A."/>
            <person name="Boka K."/>
            <person name="Marialigeti K."/>
            <person name="Mathe I."/>
            <person name="Koncz M."/>
            <person name="Schumann P."/>
            <person name="Toth E."/>
        </authorList>
    </citation>
    <scope>NUCLEOTIDE SEQUENCE [LARGE SCALE GENOMIC DNA]</scope>
    <source>
        <strain evidence="9 10">SA-279</strain>
    </source>
</reference>
<dbReference type="Gene3D" id="1.10.10.10">
    <property type="entry name" value="Winged helix-like DNA-binding domain superfamily/Winged helix DNA-binding domain"/>
    <property type="match status" value="1"/>
</dbReference>
<dbReference type="GO" id="GO:0006352">
    <property type="term" value="P:DNA-templated transcription initiation"/>
    <property type="evidence" value="ECO:0007669"/>
    <property type="project" value="InterPro"/>
</dbReference>
<comment type="similarity">
    <text evidence="1 6">Belongs to the sigma-70 factor family. ECF subfamily.</text>
</comment>
<dbReference type="InterPro" id="IPR007627">
    <property type="entry name" value="RNA_pol_sigma70_r2"/>
</dbReference>
<dbReference type="SUPFAM" id="SSF88946">
    <property type="entry name" value="Sigma2 domain of RNA polymerase sigma factors"/>
    <property type="match status" value="1"/>
</dbReference>
<evidence type="ECO:0000256" key="1">
    <source>
        <dbReference type="ARBA" id="ARBA00010641"/>
    </source>
</evidence>
<evidence type="ECO:0000259" key="8">
    <source>
        <dbReference type="Pfam" id="PF08281"/>
    </source>
</evidence>
<dbReference type="GO" id="GO:0003677">
    <property type="term" value="F:DNA binding"/>
    <property type="evidence" value="ECO:0007669"/>
    <property type="project" value="UniProtKB-KW"/>
</dbReference>
<sequence length="237" mass="26046">MLDLAGALIAHVGADPIGRWSPTPLVAGWRDRVGAGLLAFAMWFDGARRRTATSRAGAADTTVRRFEIEILPHIDAAYDLARYLCGDADVAEDVVQEACLRAFRAVETRQGGSPRAWLLAIVRNCHLDWRDRVRRAPTAHAQTADGEDDPLEAIAATGDPEADLLRRSEAQAVREVLATLPEAVREILVLRDIEDCSYREIAEILDVPIGTVMSRLARARKAFAVRWTALSRGGVER</sequence>
<evidence type="ECO:0000313" key="10">
    <source>
        <dbReference type="Proteomes" id="UP000292781"/>
    </source>
</evidence>
<dbReference type="InterPro" id="IPR013324">
    <property type="entry name" value="RNA_pol_sigma_r3/r4-like"/>
</dbReference>
<organism evidence="9 10">
    <name type="scientific">Siculibacillus lacustris</name>
    <dbReference type="NCBI Taxonomy" id="1549641"/>
    <lineage>
        <taxon>Bacteria</taxon>
        <taxon>Pseudomonadati</taxon>
        <taxon>Pseudomonadota</taxon>
        <taxon>Alphaproteobacteria</taxon>
        <taxon>Hyphomicrobiales</taxon>
        <taxon>Ancalomicrobiaceae</taxon>
        <taxon>Siculibacillus</taxon>
    </lineage>
</organism>
<evidence type="ECO:0000256" key="5">
    <source>
        <dbReference type="ARBA" id="ARBA00023163"/>
    </source>
</evidence>
<dbReference type="Pfam" id="PF04542">
    <property type="entry name" value="Sigma70_r2"/>
    <property type="match status" value="1"/>
</dbReference>
<feature type="domain" description="RNA polymerase sigma factor 70 region 4 type 2" evidence="8">
    <location>
        <begin position="171"/>
        <end position="222"/>
    </location>
</feature>
<keyword evidence="4 6" id="KW-0238">DNA-binding</keyword>
<dbReference type="Pfam" id="PF08281">
    <property type="entry name" value="Sigma70_r4_2"/>
    <property type="match status" value="1"/>
</dbReference>
<evidence type="ECO:0000259" key="7">
    <source>
        <dbReference type="Pfam" id="PF04542"/>
    </source>
</evidence>
<dbReference type="InterPro" id="IPR000838">
    <property type="entry name" value="RNA_pol_sigma70_ECF_CS"/>
</dbReference>
<dbReference type="InterPro" id="IPR014284">
    <property type="entry name" value="RNA_pol_sigma-70_dom"/>
</dbReference>
<keyword evidence="3 6" id="KW-0731">Sigma factor</keyword>
<dbReference type="InterPro" id="IPR039425">
    <property type="entry name" value="RNA_pol_sigma-70-like"/>
</dbReference>
<dbReference type="InterPro" id="IPR013325">
    <property type="entry name" value="RNA_pol_sigma_r2"/>
</dbReference>
<keyword evidence="10" id="KW-1185">Reference proteome</keyword>
<dbReference type="GO" id="GO:0016987">
    <property type="term" value="F:sigma factor activity"/>
    <property type="evidence" value="ECO:0007669"/>
    <property type="project" value="UniProtKB-KW"/>
</dbReference>
<evidence type="ECO:0000256" key="4">
    <source>
        <dbReference type="ARBA" id="ARBA00023125"/>
    </source>
</evidence>
<dbReference type="OrthoDB" id="9803470at2"/>
<dbReference type="Gene3D" id="1.10.1740.10">
    <property type="match status" value="1"/>
</dbReference>
<dbReference type="PROSITE" id="PS01063">
    <property type="entry name" value="SIGMA70_ECF"/>
    <property type="match status" value="1"/>
</dbReference>
<dbReference type="Proteomes" id="UP000292781">
    <property type="component" value="Unassembled WGS sequence"/>
</dbReference>
<keyword evidence="5 6" id="KW-0804">Transcription</keyword>
<dbReference type="NCBIfam" id="TIGR02937">
    <property type="entry name" value="sigma70-ECF"/>
    <property type="match status" value="1"/>
</dbReference>
<gene>
    <name evidence="9" type="ORF">EYW49_13260</name>
</gene>
<proteinExistence type="inferred from homology"/>
<dbReference type="InterPro" id="IPR036388">
    <property type="entry name" value="WH-like_DNA-bd_sf"/>
</dbReference>
<evidence type="ECO:0000313" key="9">
    <source>
        <dbReference type="EMBL" id="TBW36803.1"/>
    </source>
</evidence>
<feature type="domain" description="RNA polymerase sigma-70 region 2" evidence="7">
    <location>
        <begin position="73"/>
        <end position="135"/>
    </location>
</feature>